<accession>A0A645AUK7</accession>
<organism evidence="1">
    <name type="scientific">bioreactor metagenome</name>
    <dbReference type="NCBI Taxonomy" id="1076179"/>
    <lineage>
        <taxon>unclassified sequences</taxon>
        <taxon>metagenomes</taxon>
        <taxon>ecological metagenomes</taxon>
    </lineage>
</organism>
<reference evidence="1" key="1">
    <citation type="submission" date="2019-08" db="EMBL/GenBank/DDBJ databases">
        <authorList>
            <person name="Kucharzyk K."/>
            <person name="Murdoch R.W."/>
            <person name="Higgins S."/>
            <person name="Loffler F."/>
        </authorList>
    </citation>
    <scope>NUCLEOTIDE SEQUENCE</scope>
</reference>
<gene>
    <name evidence="1" type="ORF">SDC9_103583</name>
</gene>
<name>A0A645AUK7_9ZZZZ</name>
<sequence length="64" mass="7641">MINSIPNEDINYDEVKRIENLINKMNIEDLKEFINDYYNLINKGVNVTNISELVDLYEKRYGIE</sequence>
<proteinExistence type="predicted"/>
<comment type="caution">
    <text evidence="1">The sequence shown here is derived from an EMBL/GenBank/DDBJ whole genome shotgun (WGS) entry which is preliminary data.</text>
</comment>
<evidence type="ECO:0000313" key="1">
    <source>
        <dbReference type="EMBL" id="MPM56769.1"/>
    </source>
</evidence>
<dbReference type="EMBL" id="VSSQ01015923">
    <property type="protein sequence ID" value="MPM56769.1"/>
    <property type="molecule type" value="Genomic_DNA"/>
</dbReference>
<dbReference type="AlphaFoldDB" id="A0A645AUK7"/>
<protein>
    <submittedName>
        <fullName evidence="1">Uncharacterized protein</fullName>
    </submittedName>
</protein>